<dbReference type="GO" id="GO:0003677">
    <property type="term" value="F:DNA binding"/>
    <property type="evidence" value="ECO:0007669"/>
    <property type="project" value="InterPro"/>
</dbReference>
<dbReference type="Pfam" id="PF00072">
    <property type="entry name" value="Response_reg"/>
    <property type="match status" value="1"/>
</dbReference>
<dbReference type="SUPFAM" id="SSF52172">
    <property type="entry name" value="CheY-like"/>
    <property type="match status" value="1"/>
</dbReference>
<evidence type="ECO:0008006" key="3">
    <source>
        <dbReference type="Google" id="ProtNLM"/>
    </source>
</evidence>
<gene>
    <name evidence="1" type="ORF">COF40_01835</name>
</gene>
<dbReference type="PROSITE" id="PS50110">
    <property type="entry name" value="RESPONSE_REGULATORY"/>
    <property type="match status" value="1"/>
</dbReference>
<dbReference type="InterPro" id="IPR011006">
    <property type="entry name" value="CheY-like_superfamily"/>
</dbReference>
<name>A0A2C4RAM9_9BACI</name>
<dbReference type="GO" id="GO:0000156">
    <property type="term" value="F:phosphorelay response regulator activity"/>
    <property type="evidence" value="ECO:0007669"/>
    <property type="project" value="InterPro"/>
</dbReference>
<dbReference type="EMBL" id="NUSQ01000009">
    <property type="protein sequence ID" value="PHD74357.1"/>
    <property type="molecule type" value="Genomic_DNA"/>
</dbReference>
<dbReference type="SMART" id="SM00850">
    <property type="entry name" value="LytTR"/>
    <property type="match status" value="1"/>
</dbReference>
<dbReference type="InterPro" id="IPR001789">
    <property type="entry name" value="Sig_transdc_resp-reg_receiver"/>
</dbReference>
<protein>
    <recommendedName>
        <fullName evidence="3">DNA-binding response regulator</fullName>
    </recommendedName>
</protein>
<dbReference type="InterPro" id="IPR007492">
    <property type="entry name" value="LytTR_DNA-bd_dom"/>
</dbReference>
<dbReference type="PROSITE" id="PS50930">
    <property type="entry name" value="HTH_LYTTR"/>
    <property type="match status" value="1"/>
</dbReference>
<dbReference type="Proteomes" id="UP000225997">
    <property type="component" value="Unassembled WGS sequence"/>
</dbReference>
<accession>A0A2C4RAM9</accession>
<dbReference type="PANTHER" id="PTHR37299:SF1">
    <property type="entry name" value="STAGE 0 SPORULATION PROTEIN A HOMOLOG"/>
    <property type="match status" value="1"/>
</dbReference>
<comment type="caution">
    <text evidence="1">The sequence shown here is derived from an EMBL/GenBank/DDBJ whole genome shotgun (WGS) entry which is preliminary data.</text>
</comment>
<proteinExistence type="predicted"/>
<dbReference type="SMART" id="SM00448">
    <property type="entry name" value="REC"/>
    <property type="match status" value="1"/>
</dbReference>
<sequence length="241" mass="28484">MQTEIYSLNIIAIDDDSNMRKWYENFFKNSKHNLIGSLDSGDFIFNYIQKNCVDVILLDIELVESSGLQVARSLSSYNIDIIFITAYEKYAIDGYEYYPHDFIVKPIDKLRLSQSLEKIADKILEKNALKKVAFKVKEGIHFVDIPKIVYIEKRYRKLLIYMEKGETLQITESLKSMEMKLAKYHFYRIHRSYIVPINRVKSFLKDDFMKSYNLSLCGCDRALPVSKHKINDLKRTLHKYF</sequence>
<dbReference type="Gene3D" id="3.40.50.2300">
    <property type="match status" value="1"/>
</dbReference>
<dbReference type="AlphaFoldDB" id="A0A2C4RAM9"/>
<evidence type="ECO:0000313" key="2">
    <source>
        <dbReference type="Proteomes" id="UP000225997"/>
    </source>
</evidence>
<dbReference type="InterPro" id="IPR046947">
    <property type="entry name" value="LytR-like"/>
</dbReference>
<reference evidence="1 2" key="1">
    <citation type="submission" date="2017-09" db="EMBL/GenBank/DDBJ databases">
        <title>Large-scale bioinformatics analysis of Bacillus genomes uncovers conserved roles of natural products in bacterial physiology.</title>
        <authorList>
            <consortium name="Agbiome Team Llc"/>
            <person name="Bleich R.M."/>
            <person name="Grubbs K.J."/>
            <person name="Santa Maria K.C."/>
            <person name="Allen S.E."/>
            <person name="Farag S."/>
            <person name="Shank E.A."/>
            <person name="Bowers A."/>
        </authorList>
    </citation>
    <scope>NUCLEOTIDE SEQUENCE [LARGE SCALE GENOMIC DNA]</scope>
    <source>
        <strain evidence="1 2">AFS044250</strain>
    </source>
</reference>
<dbReference type="RefSeq" id="WP_100063998.1">
    <property type="nucleotide sequence ID" value="NZ_NUSQ01000009.1"/>
</dbReference>
<dbReference type="Pfam" id="PF04397">
    <property type="entry name" value="LytTR"/>
    <property type="match status" value="1"/>
</dbReference>
<dbReference type="Gene3D" id="2.40.50.1020">
    <property type="entry name" value="LytTr DNA-binding domain"/>
    <property type="match status" value="1"/>
</dbReference>
<organism evidence="1 2">
    <name type="scientific">Bacillus toyonensis</name>
    <dbReference type="NCBI Taxonomy" id="155322"/>
    <lineage>
        <taxon>Bacteria</taxon>
        <taxon>Bacillati</taxon>
        <taxon>Bacillota</taxon>
        <taxon>Bacilli</taxon>
        <taxon>Bacillales</taxon>
        <taxon>Bacillaceae</taxon>
        <taxon>Bacillus</taxon>
        <taxon>Bacillus cereus group</taxon>
    </lineage>
</organism>
<evidence type="ECO:0000313" key="1">
    <source>
        <dbReference type="EMBL" id="PHD74357.1"/>
    </source>
</evidence>
<dbReference type="PANTHER" id="PTHR37299">
    <property type="entry name" value="TRANSCRIPTIONAL REGULATOR-RELATED"/>
    <property type="match status" value="1"/>
</dbReference>